<protein>
    <recommendedName>
        <fullName evidence="4">Cytochrome P450</fullName>
    </recommendedName>
</protein>
<keyword evidence="1" id="KW-0472">Membrane</keyword>
<accession>A0ABR3ZYG4</accession>
<dbReference type="Gene3D" id="1.10.630.10">
    <property type="entry name" value="Cytochrome P450"/>
    <property type="match status" value="1"/>
</dbReference>
<name>A0ABR3ZYG4_9LECA</name>
<sequence length="509" mass="57373">MVLLPYISSPLSWLCLLIVSLFLVALKNIKFHPLAKYPGPKSWAAFRLRYCFSLWNGSLVHDIHAIHRKYGSIVRVAPNEISVARSDGWNDIYCHRAGHQPFPKNPIWWGDLPGRTPSIVSTPLRADHRRMRALLSTCFTPSALQAQEPAIISHIDHLVDQLRKRCVNGDENRTTVNVVEWFSFVVFDIIGDLGFGETFHCLDNNALHPWVEELFSYSKIGALVAALRHYTIIFNVFMRSLPSKSLEAARANYNWGVKKTHRRLDLEVQRDDFVSRILQFSDNDDLRMSIPELENNMNLLIVAGSDTCATVLSGTVNYLVKTPTALQALVNELRSSYRNPSEMTFSNLQQLPYLVAVVEEGLRLCPPNPSGLQHVVPIGGDTVCGGWLPGGTHVSVHQQSLYRSPDTFYQADAFCPERWLPTAKTDAASPFYNDDRNAVQSFGTGSWSCIGQILGYAELHTILAKVCWHFDISMAQGGRDVEWVTQKSFAMMEKQPFDIQLTYVSKNCS</sequence>
<evidence type="ECO:0008006" key="4">
    <source>
        <dbReference type="Google" id="ProtNLM"/>
    </source>
</evidence>
<evidence type="ECO:0000313" key="2">
    <source>
        <dbReference type="EMBL" id="KAL2038428.1"/>
    </source>
</evidence>
<dbReference type="InterPro" id="IPR002401">
    <property type="entry name" value="Cyt_P450_E_grp-I"/>
</dbReference>
<feature type="transmembrane region" description="Helical" evidence="1">
    <location>
        <begin position="6"/>
        <end position="26"/>
    </location>
</feature>
<dbReference type="SUPFAM" id="SSF48264">
    <property type="entry name" value="Cytochrome P450"/>
    <property type="match status" value="1"/>
</dbReference>
<keyword evidence="3" id="KW-1185">Reference proteome</keyword>
<evidence type="ECO:0000256" key="1">
    <source>
        <dbReference type="SAM" id="Phobius"/>
    </source>
</evidence>
<dbReference type="EMBL" id="JBEFKJ010000032">
    <property type="protein sequence ID" value="KAL2038428.1"/>
    <property type="molecule type" value="Genomic_DNA"/>
</dbReference>
<keyword evidence="1" id="KW-1133">Transmembrane helix</keyword>
<dbReference type="PANTHER" id="PTHR24305">
    <property type="entry name" value="CYTOCHROME P450"/>
    <property type="match status" value="1"/>
</dbReference>
<dbReference type="InterPro" id="IPR001128">
    <property type="entry name" value="Cyt_P450"/>
</dbReference>
<dbReference type="Pfam" id="PF00067">
    <property type="entry name" value="p450"/>
    <property type="match status" value="1"/>
</dbReference>
<dbReference type="InterPro" id="IPR036396">
    <property type="entry name" value="Cyt_P450_sf"/>
</dbReference>
<dbReference type="InterPro" id="IPR050121">
    <property type="entry name" value="Cytochrome_P450_monoxygenase"/>
</dbReference>
<keyword evidence="1" id="KW-0812">Transmembrane</keyword>
<dbReference type="CDD" id="cd11058">
    <property type="entry name" value="CYP60B-like"/>
    <property type="match status" value="1"/>
</dbReference>
<gene>
    <name evidence="2" type="ORF">N7G274_008767</name>
</gene>
<dbReference type="Proteomes" id="UP001590950">
    <property type="component" value="Unassembled WGS sequence"/>
</dbReference>
<reference evidence="2 3" key="1">
    <citation type="submission" date="2024-09" db="EMBL/GenBank/DDBJ databases">
        <title>Rethinking Asexuality: The Enigmatic Case of Functional Sexual Genes in Lepraria (Stereocaulaceae).</title>
        <authorList>
            <person name="Doellman M."/>
            <person name="Sun Y."/>
            <person name="Barcenas-Pena A."/>
            <person name="Lumbsch H.T."/>
            <person name="Grewe F."/>
        </authorList>
    </citation>
    <scope>NUCLEOTIDE SEQUENCE [LARGE SCALE GENOMIC DNA]</scope>
    <source>
        <strain evidence="2 3">Mercado 3170</strain>
    </source>
</reference>
<proteinExistence type="predicted"/>
<dbReference type="PRINTS" id="PR00385">
    <property type="entry name" value="P450"/>
</dbReference>
<organism evidence="2 3">
    <name type="scientific">Stereocaulon virgatum</name>
    <dbReference type="NCBI Taxonomy" id="373712"/>
    <lineage>
        <taxon>Eukaryota</taxon>
        <taxon>Fungi</taxon>
        <taxon>Dikarya</taxon>
        <taxon>Ascomycota</taxon>
        <taxon>Pezizomycotina</taxon>
        <taxon>Lecanoromycetes</taxon>
        <taxon>OSLEUM clade</taxon>
        <taxon>Lecanoromycetidae</taxon>
        <taxon>Lecanorales</taxon>
        <taxon>Lecanorineae</taxon>
        <taxon>Stereocaulaceae</taxon>
        <taxon>Stereocaulon</taxon>
    </lineage>
</organism>
<dbReference type="PRINTS" id="PR00463">
    <property type="entry name" value="EP450I"/>
</dbReference>
<comment type="caution">
    <text evidence="2">The sequence shown here is derived from an EMBL/GenBank/DDBJ whole genome shotgun (WGS) entry which is preliminary data.</text>
</comment>
<dbReference type="PANTHER" id="PTHR24305:SF199">
    <property type="entry name" value="P450, PUTATIVE (EUROFUNG)-RELATED"/>
    <property type="match status" value="1"/>
</dbReference>
<evidence type="ECO:0000313" key="3">
    <source>
        <dbReference type="Proteomes" id="UP001590950"/>
    </source>
</evidence>